<evidence type="ECO:0000256" key="2">
    <source>
        <dbReference type="ARBA" id="ARBA00022630"/>
    </source>
</evidence>
<keyword evidence="3" id="KW-0560">Oxidoreductase</keyword>
<dbReference type="EMBL" id="ML179067">
    <property type="protein sequence ID" value="THV03393.1"/>
    <property type="molecule type" value="Genomic_DNA"/>
</dbReference>
<dbReference type="InterPro" id="IPR036188">
    <property type="entry name" value="FAD/NAD-bd_sf"/>
</dbReference>
<evidence type="ECO:0000313" key="5">
    <source>
        <dbReference type="Proteomes" id="UP000297245"/>
    </source>
</evidence>
<dbReference type="InterPro" id="IPR050097">
    <property type="entry name" value="Ferredoxin-NADP_redctase_2"/>
</dbReference>
<protein>
    <submittedName>
        <fullName evidence="4">Uncharacterized protein</fullName>
    </submittedName>
</protein>
<organism evidence="4 5">
    <name type="scientific">Dendrothele bispora (strain CBS 962.96)</name>
    <dbReference type="NCBI Taxonomy" id="1314807"/>
    <lineage>
        <taxon>Eukaryota</taxon>
        <taxon>Fungi</taxon>
        <taxon>Dikarya</taxon>
        <taxon>Basidiomycota</taxon>
        <taxon>Agaricomycotina</taxon>
        <taxon>Agaricomycetes</taxon>
        <taxon>Agaricomycetidae</taxon>
        <taxon>Agaricales</taxon>
        <taxon>Agaricales incertae sedis</taxon>
        <taxon>Dendrothele</taxon>
    </lineage>
</organism>
<keyword evidence="5" id="KW-1185">Reference proteome</keyword>
<proteinExistence type="inferred from homology"/>
<reference evidence="4 5" key="1">
    <citation type="journal article" date="2019" name="Nat. Ecol. Evol.">
        <title>Megaphylogeny resolves global patterns of mushroom evolution.</title>
        <authorList>
            <person name="Varga T."/>
            <person name="Krizsan K."/>
            <person name="Foldi C."/>
            <person name="Dima B."/>
            <person name="Sanchez-Garcia M."/>
            <person name="Sanchez-Ramirez S."/>
            <person name="Szollosi G.J."/>
            <person name="Szarkandi J.G."/>
            <person name="Papp V."/>
            <person name="Albert L."/>
            <person name="Andreopoulos W."/>
            <person name="Angelini C."/>
            <person name="Antonin V."/>
            <person name="Barry K.W."/>
            <person name="Bougher N.L."/>
            <person name="Buchanan P."/>
            <person name="Buyck B."/>
            <person name="Bense V."/>
            <person name="Catcheside P."/>
            <person name="Chovatia M."/>
            <person name="Cooper J."/>
            <person name="Damon W."/>
            <person name="Desjardin D."/>
            <person name="Finy P."/>
            <person name="Geml J."/>
            <person name="Haridas S."/>
            <person name="Hughes K."/>
            <person name="Justo A."/>
            <person name="Karasinski D."/>
            <person name="Kautmanova I."/>
            <person name="Kiss B."/>
            <person name="Kocsube S."/>
            <person name="Kotiranta H."/>
            <person name="LaButti K.M."/>
            <person name="Lechner B.E."/>
            <person name="Liimatainen K."/>
            <person name="Lipzen A."/>
            <person name="Lukacs Z."/>
            <person name="Mihaltcheva S."/>
            <person name="Morgado L.N."/>
            <person name="Niskanen T."/>
            <person name="Noordeloos M.E."/>
            <person name="Ohm R.A."/>
            <person name="Ortiz-Santana B."/>
            <person name="Ovrebo C."/>
            <person name="Racz N."/>
            <person name="Riley R."/>
            <person name="Savchenko A."/>
            <person name="Shiryaev A."/>
            <person name="Soop K."/>
            <person name="Spirin V."/>
            <person name="Szebenyi C."/>
            <person name="Tomsovsky M."/>
            <person name="Tulloss R.E."/>
            <person name="Uehling J."/>
            <person name="Grigoriev I.V."/>
            <person name="Vagvolgyi C."/>
            <person name="Papp T."/>
            <person name="Martin F.M."/>
            <person name="Miettinen O."/>
            <person name="Hibbett D.S."/>
            <person name="Nagy L.G."/>
        </authorList>
    </citation>
    <scope>NUCLEOTIDE SEQUENCE [LARGE SCALE GENOMIC DNA]</scope>
    <source>
        <strain evidence="4 5">CBS 962.96</strain>
    </source>
</reference>
<dbReference type="GO" id="GO:0016491">
    <property type="term" value="F:oxidoreductase activity"/>
    <property type="evidence" value="ECO:0007669"/>
    <property type="project" value="UniProtKB-KW"/>
</dbReference>
<sequence>MLISSNQALYNVVLHTTPSLCSPSHCAQLKFSFPTVNPRPGNHDTTTGSTMSPLANGKVDESSKMHSKVVIIGPQPAIYLAADLDSVLFKNFMGSGFAVGGQRTATVNGSPTRILGLELMEKFCEQPHHFCTPIITETQKPIYPTVRSDTGAKVRRMRSPRRLTRSSSLTVLARKRLGLKDEEAYLRSGMSACAVCDGAVPIFRNNPL</sequence>
<dbReference type="PANTHER" id="PTHR48105">
    <property type="entry name" value="THIOREDOXIN REDUCTASE 1-RELATED-RELATED"/>
    <property type="match status" value="1"/>
</dbReference>
<name>A0A4S8MKM6_DENBC</name>
<dbReference type="OrthoDB" id="371245at2759"/>
<evidence type="ECO:0000256" key="1">
    <source>
        <dbReference type="ARBA" id="ARBA00009333"/>
    </source>
</evidence>
<dbReference type="AlphaFoldDB" id="A0A4S8MKM6"/>
<evidence type="ECO:0000313" key="4">
    <source>
        <dbReference type="EMBL" id="THV03393.1"/>
    </source>
</evidence>
<dbReference type="PRINTS" id="PR00469">
    <property type="entry name" value="PNDRDTASEII"/>
</dbReference>
<accession>A0A4S8MKM6</accession>
<keyword evidence="2" id="KW-0285">Flavoprotein</keyword>
<dbReference type="Gene3D" id="3.50.50.60">
    <property type="entry name" value="FAD/NAD(P)-binding domain"/>
    <property type="match status" value="2"/>
</dbReference>
<evidence type="ECO:0000256" key="3">
    <source>
        <dbReference type="ARBA" id="ARBA00023002"/>
    </source>
</evidence>
<comment type="similarity">
    <text evidence="1">Belongs to the class-II pyridine nucleotide-disulfide oxidoreductase family.</text>
</comment>
<dbReference type="Proteomes" id="UP000297245">
    <property type="component" value="Unassembled WGS sequence"/>
</dbReference>
<dbReference type="GO" id="GO:0097237">
    <property type="term" value="P:cellular response to toxic substance"/>
    <property type="evidence" value="ECO:0007669"/>
    <property type="project" value="UniProtKB-ARBA"/>
</dbReference>
<gene>
    <name evidence="4" type="ORF">K435DRAFT_284999</name>
</gene>